<protein>
    <submittedName>
        <fullName evidence="1">Uncharacterized protein</fullName>
    </submittedName>
</protein>
<proteinExistence type="predicted"/>
<comment type="caution">
    <text evidence="1">The sequence shown here is derived from an EMBL/GenBank/DDBJ whole genome shotgun (WGS) entry which is preliminary data.</text>
</comment>
<evidence type="ECO:0000313" key="2">
    <source>
        <dbReference type="Proteomes" id="UP001239111"/>
    </source>
</evidence>
<name>A0ACC2N239_9HYME</name>
<dbReference type="EMBL" id="CM056744">
    <property type="protein sequence ID" value="KAJ8665207.1"/>
    <property type="molecule type" value="Genomic_DNA"/>
</dbReference>
<evidence type="ECO:0000313" key="1">
    <source>
        <dbReference type="EMBL" id="KAJ8665207.1"/>
    </source>
</evidence>
<accession>A0ACC2N239</accession>
<gene>
    <name evidence="1" type="ORF">QAD02_006869</name>
</gene>
<sequence>MSSSPDSKIKFRELCNALSRVSKAKGSAKFEELRKFVCHCHKVAIDMKKIQPDTDTSLFPIFRLILPTLDRDRGPYNLRYKSLNSLYLDVFNLKNRGGGKKLAGLRKPPSTVGVKEDFADRMYWLLKDHLKDESSEKTVADINRFLDSVAQSEGSAVRFNLFGTFLREISASELRWLTRILLKEVKIGMNNNKIFEAIGPNAEDHYEMAADLHKLCNTFAPQITVTSSTNDGSTRNVVTGVGIARGPGIQLFSHVRPMLLERLRINDACKLFSGGQNYLLQPKFDGERSQIHFSQGTFKYFTRQGFDITSNTCYGKNANEGFLSPNITPLLNNNCHSIILDGEMMGWHKEDKVFGCKGMSFDVKKLTESSKYQPCFVAYDILLYNDEVLMNRPILERLDYLKRAFVEKEGVLVLSKTTTVSNMDQLIQIFNTALENDDEGIVLKRSNAIYRPNVREKSGCYKIKAEYSDGLVHDLDLIILGGFYGSGRLKGMITSFLVGIASPPTNQNGMPSEFFPLVVVRSGLSDKDIQMIHDRLKPHWKNTKPQQIIALKNDHPHKWISPKDSLILQLRATEITGSQSYSFGFTLRFPRVIQVRLDKSWYDACSTTEFRQLIDKDKGPVQKLTKRKVKAEDIDDVDEEVAPKIRKTVATGPVVVDSCVADKLQEVTRITRLFNNKKVCVLNGSDDFDKNEIVKVLQEHMAKVVLNPGADTFCILVGNPHTLRAKNIISSQKYDVVNLNWLRRATRPENFAKLQDFHPSELYSACSKTKNRLSKIFDKYGDSYIYDTSNETLKPVVEKAGEKIEESERMDDAVMEKMDILLFNKERSPCSVFRSKVGYFIEKRDVKIYHFKFMGGVVSEELNKKVNYIFVNGLDLETCLEQVKKNFSDEVLVLNSHWISECLISERLLPVAEYLIS</sequence>
<organism evidence="1 2">
    <name type="scientific">Eretmocerus hayati</name>
    <dbReference type="NCBI Taxonomy" id="131215"/>
    <lineage>
        <taxon>Eukaryota</taxon>
        <taxon>Metazoa</taxon>
        <taxon>Ecdysozoa</taxon>
        <taxon>Arthropoda</taxon>
        <taxon>Hexapoda</taxon>
        <taxon>Insecta</taxon>
        <taxon>Pterygota</taxon>
        <taxon>Neoptera</taxon>
        <taxon>Endopterygota</taxon>
        <taxon>Hymenoptera</taxon>
        <taxon>Apocrita</taxon>
        <taxon>Proctotrupomorpha</taxon>
        <taxon>Chalcidoidea</taxon>
        <taxon>Aphelinidae</taxon>
        <taxon>Aphelininae</taxon>
        <taxon>Eretmocerus</taxon>
    </lineage>
</organism>
<reference evidence="1" key="1">
    <citation type="submission" date="2023-04" db="EMBL/GenBank/DDBJ databases">
        <title>A chromosome-level genome assembly of the parasitoid wasp Eretmocerus hayati.</title>
        <authorList>
            <person name="Zhong Y."/>
            <person name="Liu S."/>
            <person name="Liu Y."/>
        </authorList>
    </citation>
    <scope>NUCLEOTIDE SEQUENCE</scope>
    <source>
        <strain evidence="1">ZJU_SS_LIU_2023</strain>
    </source>
</reference>
<keyword evidence="2" id="KW-1185">Reference proteome</keyword>
<dbReference type="Proteomes" id="UP001239111">
    <property type="component" value="Chromosome 4"/>
</dbReference>